<dbReference type="PANTHER" id="PTHR47723:SF21">
    <property type="entry name" value="POLYNUCLEOTIDYL TRANSFERASE, RIBONUCLEASE H-LIKE SUPERFAMILY PROTEIN"/>
    <property type="match status" value="1"/>
</dbReference>
<dbReference type="EMBL" id="JAZDWU010000003">
    <property type="protein sequence ID" value="KAL0006575.1"/>
    <property type="molecule type" value="Genomic_DNA"/>
</dbReference>
<sequence>AVEALAAIKALSFAQKLNLSSIILEGDSETVTKALKSEDELFSYHGHLIVEAKLFFDFFHYLSLSHICTQGNSVAHNLARHVSGLLARMKDVPPHLNFVLLANFD</sequence>
<gene>
    <name evidence="2" type="ORF">SO802_008077</name>
</gene>
<feature type="domain" description="RNase H type-1" evidence="1">
    <location>
        <begin position="2"/>
        <end position="81"/>
    </location>
</feature>
<accession>A0AAW2DBB7</accession>
<evidence type="ECO:0000259" key="1">
    <source>
        <dbReference type="Pfam" id="PF13456"/>
    </source>
</evidence>
<name>A0AAW2DBB7_9ROSI</name>
<organism evidence="2 3">
    <name type="scientific">Lithocarpus litseifolius</name>
    <dbReference type="NCBI Taxonomy" id="425828"/>
    <lineage>
        <taxon>Eukaryota</taxon>
        <taxon>Viridiplantae</taxon>
        <taxon>Streptophyta</taxon>
        <taxon>Embryophyta</taxon>
        <taxon>Tracheophyta</taxon>
        <taxon>Spermatophyta</taxon>
        <taxon>Magnoliopsida</taxon>
        <taxon>eudicotyledons</taxon>
        <taxon>Gunneridae</taxon>
        <taxon>Pentapetalae</taxon>
        <taxon>rosids</taxon>
        <taxon>fabids</taxon>
        <taxon>Fagales</taxon>
        <taxon>Fagaceae</taxon>
        <taxon>Lithocarpus</taxon>
    </lineage>
</organism>
<evidence type="ECO:0000313" key="2">
    <source>
        <dbReference type="EMBL" id="KAL0006575.1"/>
    </source>
</evidence>
<evidence type="ECO:0000313" key="3">
    <source>
        <dbReference type="Proteomes" id="UP001459277"/>
    </source>
</evidence>
<dbReference type="InterPro" id="IPR036397">
    <property type="entry name" value="RNaseH_sf"/>
</dbReference>
<dbReference type="GO" id="GO:0003676">
    <property type="term" value="F:nucleic acid binding"/>
    <property type="evidence" value="ECO:0007669"/>
    <property type="project" value="InterPro"/>
</dbReference>
<dbReference type="InterPro" id="IPR002156">
    <property type="entry name" value="RNaseH_domain"/>
</dbReference>
<dbReference type="PANTHER" id="PTHR47723">
    <property type="entry name" value="OS05G0353850 PROTEIN"/>
    <property type="match status" value="1"/>
</dbReference>
<reference evidence="2 3" key="1">
    <citation type="submission" date="2024-01" db="EMBL/GenBank/DDBJ databases">
        <title>A telomere-to-telomere, gap-free genome of sweet tea (Lithocarpus litseifolius).</title>
        <authorList>
            <person name="Zhou J."/>
        </authorList>
    </citation>
    <scope>NUCLEOTIDE SEQUENCE [LARGE SCALE GENOMIC DNA]</scope>
    <source>
        <strain evidence="2">Zhou-2022a</strain>
        <tissue evidence="2">Leaf</tissue>
    </source>
</reference>
<dbReference type="InterPro" id="IPR044730">
    <property type="entry name" value="RNase_H-like_dom_plant"/>
</dbReference>
<dbReference type="Proteomes" id="UP001459277">
    <property type="component" value="Unassembled WGS sequence"/>
</dbReference>
<dbReference type="InterPro" id="IPR053151">
    <property type="entry name" value="RNase_H-like"/>
</dbReference>
<dbReference type="AlphaFoldDB" id="A0AAW2DBB7"/>
<dbReference type="Pfam" id="PF13456">
    <property type="entry name" value="RVT_3"/>
    <property type="match status" value="1"/>
</dbReference>
<dbReference type="InterPro" id="IPR012337">
    <property type="entry name" value="RNaseH-like_sf"/>
</dbReference>
<dbReference type="CDD" id="cd06222">
    <property type="entry name" value="RNase_H_like"/>
    <property type="match status" value="1"/>
</dbReference>
<dbReference type="SUPFAM" id="SSF53098">
    <property type="entry name" value="Ribonuclease H-like"/>
    <property type="match status" value="1"/>
</dbReference>
<protein>
    <recommendedName>
        <fullName evidence="1">RNase H type-1 domain-containing protein</fullName>
    </recommendedName>
</protein>
<feature type="non-terminal residue" evidence="2">
    <location>
        <position position="1"/>
    </location>
</feature>
<dbReference type="GO" id="GO:0004523">
    <property type="term" value="F:RNA-DNA hybrid ribonuclease activity"/>
    <property type="evidence" value="ECO:0007669"/>
    <property type="project" value="InterPro"/>
</dbReference>
<keyword evidence="3" id="KW-1185">Reference proteome</keyword>
<comment type="caution">
    <text evidence="2">The sequence shown here is derived from an EMBL/GenBank/DDBJ whole genome shotgun (WGS) entry which is preliminary data.</text>
</comment>
<dbReference type="Gene3D" id="3.30.420.10">
    <property type="entry name" value="Ribonuclease H-like superfamily/Ribonuclease H"/>
    <property type="match status" value="1"/>
</dbReference>
<proteinExistence type="predicted"/>